<dbReference type="InterPro" id="IPR050541">
    <property type="entry name" value="LRR_TM_domain-containing"/>
</dbReference>
<dbReference type="Pfam" id="PF00560">
    <property type="entry name" value="LRR_1"/>
    <property type="match status" value="1"/>
</dbReference>
<dbReference type="SUPFAM" id="SSF52058">
    <property type="entry name" value="L domain-like"/>
    <property type="match status" value="1"/>
</dbReference>
<dbReference type="Gene3D" id="3.80.10.10">
    <property type="entry name" value="Ribonuclease Inhibitor"/>
    <property type="match status" value="1"/>
</dbReference>
<dbReference type="PANTHER" id="PTHR24369">
    <property type="entry name" value="ANTIGEN BSP, PUTATIVE-RELATED"/>
    <property type="match status" value="1"/>
</dbReference>
<evidence type="ECO:0000313" key="5">
    <source>
        <dbReference type="Proteomes" id="UP000668214"/>
    </source>
</evidence>
<dbReference type="InterPro" id="IPR032675">
    <property type="entry name" value="LRR_dom_sf"/>
</dbReference>
<keyword evidence="3" id="KW-0677">Repeat</keyword>
<evidence type="ECO:0000256" key="1">
    <source>
        <dbReference type="ARBA" id="ARBA00022614"/>
    </source>
</evidence>
<evidence type="ECO:0000256" key="3">
    <source>
        <dbReference type="ARBA" id="ARBA00022737"/>
    </source>
</evidence>
<dbReference type="PANTHER" id="PTHR24369:SF210">
    <property type="entry name" value="CHAOPTIN-RELATED"/>
    <property type="match status" value="1"/>
</dbReference>
<sequence length="321" mass="36479">MFYTALKSTIRRANLKTIEFKLAEKFVAMKRILELFILATILIVRSANCQSNLHGHQNYYQCENVTNLQILSAIPKGVIGINIKNSTIKKIPTDAFLMHADSLEELNITGCGVEEIEPNAFQGLKLRVLGLVDNKIRKLDSLWIQDLTKRKALIVWRNRIAEVDVQLYDLLPNLELWDIAHNEMNACLPTELLKKLTKLRKIYLASNPWSYRCRRSMTWYLGSNHISFVQDWGSSDMLIEECLAHEPNAGVDDNVLFKCVNRTVYAPIDHHPAVASGHVPIGSTLLRCCSTVCELSNQIQELSRRVTKLETEVAALNKTGY</sequence>
<organism evidence="4 5">
    <name type="scientific">Pseudoatta argentina</name>
    <dbReference type="NCBI Taxonomy" id="621737"/>
    <lineage>
        <taxon>Eukaryota</taxon>
        <taxon>Metazoa</taxon>
        <taxon>Ecdysozoa</taxon>
        <taxon>Arthropoda</taxon>
        <taxon>Hexapoda</taxon>
        <taxon>Insecta</taxon>
        <taxon>Pterygota</taxon>
        <taxon>Neoptera</taxon>
        <taxon>Endopterygota</taxon>
        <taxon>Hymenoptera</taxon>
        <taxon>Apocrita</taxon>
        <taxon>Aculeata</taxon>
        <taxon>Formicoidea</taxon>
        <taxon>Formicidae</taxon>
        <taxon>Myrmicinae</taxon>
        <taxon>Pseudoatta</taxon>
    </lineage>
</organism>
<gene>
    <name evidence="4" type="primary">Slit3_1</name>
    <name evidence="4" type="ORF">G6Z78_0002046</name>
</gene>
<protein>
    <submittedName>
        <fullName evidence="4">SLIT3 protein</fullName>
    </submittedName>
</protein>
<dbReference type="AlphaFoldDB" id="A0A836JPK0"/>
<dbReference type="GO" id="GO:0005886">
    <property type="term" value="C:plasma membrane"/>
    <property type="evidence" value="ECO:0007669"/>
    <property type="project" value="TreeGrafter"/>
</dbReference>
<proteinExistence type="predicted"/>
<name>A0A836JPK0_9HYME</name>
<feature type="non-terminal residue" evidence="4">
    <location>
        <position position="1"/>
    </location>
</feature>
<accession>A0A836JPK0</accession>
<comment type="caution">
    <text evidence="4">The sequence shown here is derived from an EMBL/GenBank/DDBJ whole genome shotgun (WGS) entry which is preliminary data.</text>
</comment>
<evidence type="ECO:0000256" key="2">
    <source>
        <dbReference type="ARBA" id="ARBA00022729"/>
    </source>
</evidence>
<dbReference type="InterPro" id="IPR001611">
    <property type="entry name" value="Leu-rich_rpt"/>
</dbReference>
<dbReference type="Proteomes" id="UP000668214">
    <property type="component" value="Unassembled WGS sequence"/>
</dbReference>
<reference evidence="4" key="1">
    <citation type="submission" date="2020-02" db="EMBL/GenBank/DDBJ databases">
        <title>Relaxed selection underlies rapid genomic changes in the transitions from sociality to social parasitism in ants.</title>
        <authorList>
            <person name="Bi X."/>
        </authorList>
    </citation>
    <scope>NUCLEOTIDE SEQUENCE</scope>
    <source>
        <strain evidence="4">BGI-DK2014c</strain>
        <tissue evidence="4">Whole body</tissue>
    </source>
</reference>
<keyword evidence="5" id="KW-1185">Reference proteome</keyword>
<keyword evidence="1" id="KW-0433">Leucine-rich repeat</keyword>
<evidence type="ECO:0000313" key="4">
    <source>
        <dbReference type="EMBL" id="KAG5321461.1"/>
    </source>
</evidence>
<keyword evidence="2" id="KW-0732">Signal</keyword>
<feature type="non-terminal residue" evidence="4">
    <location>
        <position position="321"/>
    </location>
</feature>
<dbReference type="EMBL" id="JAANIA010001165">
    <property type="protein sequence ID" value="KAG5321461.1"/>
    <property type="molecule type" value="Genomic_DNA"/>
</dbReference>